<sequence length="122" mass="14236">MLRWLPRDPHLLKQNGLEEIRQLVEVIKNAAGAFLRDRFNDKLFIKKEVKNRHGRCQIKFPNFDSVPSKFWSKSVSSGKITKEKVRSREEIRRRARSFFGLGETSIAHLFEKHGKGTGETRS</sequence>
<reference evidence="1" key="1">
    <citation type="submission" date="2021-10" db="EMBL/GenBank/DDBJ databases">
        <title>Melipona bicolor Genome sequencing and assembly.</title>
        <authorList>
            <person name="Araujo N.S."/>
            <person name="Arias M.C."/>
        </authorList>
    </citation>
    <scope>NUCLEOTIDE SEQUENCE</scope>
    <source>
        <strain evidence="1">USP_2M_L1-L4_2017</strain>
        <tissue evidence="1">Whole body</tissue>
    </source>
</reference>
<organism evidence="1 2">
    <name type="scientific">Melipona bicolor</name>
    <dbReference type="NCBI Taxonomy" id="60889"/>
    <lineage>
        <taxon>Eukaryota</taxon>
        <taxon>Metazoa</taxon>
        <taxon>Ecdysozoa</taxon>
        <taxon>Arthropoda</taxon>
        <taxon>Hexapoda</taxon>
        <taxon>Insecta</taxon>
        <taxon>Pterygota</taxon>
        <taxon>Neoptera</taxon>
        <taxon>Endopterygota</taxon>
        <taxon>Hymenoptera</taxon>
        <taxon>Apocrita</taxon>
        <taxon>Aculeata</taxon>
        <taxon>Apoidea</taxon>
        <taxon>Anthophila</taxon>
        <taxon>Apidae</taxon>
        <taxon>Melipona</taxon>
    </lineage>
</organism>
<dbReference type="Proteomes" id="UP001177670">
    <property type="component" value="Unassembled WGS sequence"/>
</dbReference>
<evidence type="ECO:0000313" key="2">
    <source>
        <dbReference type="Proteomes" id="UP001177670"/>
    </source>
</evidence>
<comment type="caution">
    <text evidence="1">The sequence shown here is derived from an EMBL/GenBank/DDBJ whole genome shotgun (WGS) entry which is preliminary data.</text>
</comment>
<dbReference type="EMBL" id="JAHYIQ010000007">
    <property type="protein sequence ID" value="KAK1130805.1"/>
    <property type="molecule type" value="Genomic_DNA"/>
</dbReference>
<name>A0AA40G4L0_9HYME</name>
<keyword evidence="2" id="KW-1185">Reference proteome</keyword>
<gene>
    <name evidence="1" type="ORF">K0M31_018915</name>
</gene>
<proteinExistence type="predicted"/>
<accession>A0AA40G4L0</accession>
<evidence type="ECO:0000313" key="1">
    <source>
        <dbReference type="EMBL" id="KAK1130805.1"/>
    </source>
</evidence>
<protein>
    <submittedName>
        <fullName evidence="1">Uncharacterized protein</fullName>
    </submittedName>
</protein>
<dbReference type="AlphaFoldDB" id="A0AA40G4L0"/>